<dbReference type="Proteomes" id="UP000071859">
    <property type="component" value="Unassembled WGS sequence"/>
</dbReference>
<protein>
    <submittedName>
        <fullName evidence="3">ATP dependent DNA ligase</fullName>
    </submittedName>
</protein>
<evidence type="ECO:0000259" key="2">
    <source>
        <dbReference type="Pfam" id="PF21686"/>
    </source>
</evidence>
<evidence type="ECO:0000256" key="1">
    <source>
        <dbReference type="SAM" id="MobiDB-lite"/>
    </source>
</evidence>
<gene>
    <name evidence="3" type="ORF">AWB78_08632</name>
</gene>
<dbReference type="GO" id="GO:0016874">
    <property type="term" value="F:ligase activity"/>
    <property type="evidence" value="ECO:0007669"/>
    <property type="project" value="UniProtKB-KW"/>
</dbReference>
<evidence type="ECO:0000313" key="3">
    <source>
        <dbReference type="EMBL" id="SAL07557.1"/>
    </source>
</evidence>
<feature type="region of interest" description="Disordered" evidence="1">
    <location>
        <begin position="142"/>
        <end position="189"/>
    </location>
</feature>
<evidence type="ECO:0000313" key="4">
    <source>
        <dbReference type="Proteomes" id="UP000071859"/>
    </source>
</evidence>
<proteinExistence type="predicted"/>
<sequence length="189" mass="21599">MMVIRAPNNGKLCPHPDPPQVPPPDVLHHCGHQAERSPKTVKSRLQNWPKNRILEPVRIRDLPLLPLAPLRRPTPALLRRPVTGRTKLDIVRYYDAIAEWALPYLNARPLALVRAPDGIAMRIVFSEALGASAHSWRGRVARKRVSRTQAAAGRQYSRRTDRTRSNERRRDPLLEWRGARSGTPRSRHL</sequence>
<dbReference type="InterPro" id="IPR014145">
    <property type="entry name" value="LigD_pol_dom"/>
</dbReference>
<dbReference type="AlphaFoldDB" id="A0A158ENL7"/>
<dbReference type="PANTHER" id="PTHR42705:SF2">
    <property type="entry name" value="BIFUNCTIONAL NON-HOMOLOGOUS END JOINING PROTEIN LIGD"/>
    <property type="match status" value="1"/>
</dbReference>
<keyword evidence="3" id="KW-0436">Ligase</keyword>
<comment type="caution">
    <text evidence="3">The sequence shown here is derived from an EMBL/GenBank/DDBJ whole genome shotgun (WGS) entry which is preliminary data.</text>
</comment>
<reference evidence="3" key="1">
    <citation type="submission" date="2016-01" db="EMBL/GenBank/DDBJ databases">
        <authorList>
            <person name="Peeters C."/>
        </authorList>
    </citation>
    <scope>NUCLEOTIDE SEQUENCE</scope>
    <source>
        <strain evidence="3">LMG 29321</strain>
    </source>
</reference>
<dbReference type="Pfam" id="PF21686">
    <property type="entry name" value="LigD_Prim-Pol"/>
    <property type="match status" value="1"/>
</dbReference>
<feature type="domain" description="DNA ligase D polymerase" evidence="2">
    <location>
        <begin position="86"/>
        <end position="148"/>
    </location>
</feature>
<keyword evidence="4" id="KW-1185">Reference proteome</keyword>
<feature type="compositionally biased region" description="Basic and acidic residues" evidence="1">
    <location>
        <begin position="158"/>
        <end position="178"/>
    </location>
</feature>
<organism evidence="3 4">
    <name type="scientific">Caballeronia calidae</name>
    <dbReference type="NCBI Taxonomy" id="1777139"/>
    <lineage>
        <taxon>Bacteria</taxon>
        <taxon>Pseudomonadati</taxon>
        <taxon>Pseudomonadota</taxon>
        <taxon>Betaproteobacteria</taxon>
        <taxon>Burkholderiales</taxon>
        <taxon>Burkholderiaceae</taxon>
        <taxon>Caballeronia</taxon>
    </lineage>
</organism>
<accession>A0A158ENL7</accession>
<dbReference type="Gene3D" id="3.90.920.10">
    <property type="entry name" value="DNA primase, PRIM domain"/>
    <property type="match status" value="1"/>
</dbReference>
<dbReference type="EMBL" id="FCOX02000247">
    <property type="protein sequence ID" value="SAL07557.1"/>
    <property type="molecule type" value="Genomic_DNA"/>
</dbReference>
<name>A0A158ENL7_9BURK</name>
<dbReference type="PANTHER" id="PTHR42705">
    <property type="entry name" value="BIFUNCTIONAL NON-HOMOLOGOUS END JOINING PROTEIN LIGD"/>
    <property type="match status" value="1"/>
</dbReference>
<dbReference type="InterPro" id="IPR052171">
    <property type="entry name" value="NHEJ_LigD"/>
</dbReference>